<reference evidence="7" key="2">
    <citation type="submission" date="2025-08" db="UniProtKB">
        <authorList>
            <consortium name="Ensembl"/>
        </authorList>
    </citation>
    <scope>IDENTIFICATION</scope>
</reference>
<dbReference type="GO" id="GO:0015186">
    <property type="term" value="F:L-glutamine transmembrane transporter activity"/>
    <property type="evidence" value="ECO:0007669"/>
    <property type="project" value="TreeGrafter"/>
</dbReference>
<evidence type="ECO:0000256" key="3">
    <source>
        <dbReference type="ARBA" id="ARBA00022989"/>
    </source>
</evidence>
<dbReference type="AlphaFoldDB" id="A0A3Q1DFK7"/>
<name>A0A3Q1DFK7_AMPOC</name>
<evidence type="ECO:0000256" key="5">
    <source>
        <dbReference type="SAM" id="Phobius"/>
    </source>
</evidence>
<proteinExistence type="predicted"/>
<keyword evidence="8" id="KW-1185">Reference proteome</keyword>
<dbReference type="GeneTree" id="ENSGT00940000161233"/>
<feature type="transmembrane region" description="Helical" evidence="5">
    <location>
        <begin position="407"/>
        <end position="433"/>
    </location>
</feature>
<evidence type="ECO:0000313" key="8">
    <source>
        <dbReference type="Proteomes" id="UP001501940"/>
    </source>
</evidence>
<reference evidence="7 8" key="1">
    <citation type="submission" date="2022-01" db="EMBL/GenBank/DDBJ databases">
        <title>A chromosome-scale genome assembly of the false clownfish, Amphiprion ocellaris.</title>
        <authorList>
            <person name="Ryu T."/>
        </authorList>
    </citation>
    <scope>NUCLEOTIDE SEQUENCE [LARGE SCALE GENOMIC DNA]</scope>
</reference>
<accession>A0A3Q1DFK7</accession>
<feature type="transmembrane region" description="Helical" evidence="5">
    <location>
        <begin position="77"/>
        <end position="99"/>
    </location>
</feature>
<evidence type="ECO:0000256" key="1">
    <source>
        <dbReference type="ARBA" id="ARBA00004141"/>
    </source>
</evidence>
<organism evidence="7 8">
    <name type="scientific">Amphiprion ocellaris</name>
    <name type="common">Clown anemonefish</name>
    <dbReference type="NCBI Taxonomy" id="80972"/>
    <lineage>
        <taxon>Eukaryota</taxon>
        <taxon>Metazoa</taxon>
        <taxon>Chordata</taxon>
        <taxon>Craniata</taxon>
        <taxon>Vertebrata</taxon>
        <taxon>Euteleostomi</taxon>
        <taxon>Actinopterygii</taxon>
        <taxon>Neopterygii</taxon>
        <taxon>Teleostei</taxon>
        <taxon>Neoteleostei</taxon>
        <taxon>Acanthomorphata</taxon>
        <taxon>Ovalentaria</taxon>
        <taxon>Pomacentridae</taxon>
        <taxon>Amphiprion</taxon>
    </lineage>
</organism>
<feature type="transmembrane region" description="Helical" evidence="5">
    <location>
        <begin position="296"/>
        <end position="320"/>
    </location>
</feature>
<sequence>MELQKINGHSRDDGFDGLDALAEHEEFLPHKTGVKKELHFTDFEGKTSFGMSIFNLSNAIMGSGILGLAYAMSNTGIILFLILLVFIAVLSAYSIHLLLRSAGVVGIRAYEQLGNRAFGPPGKMLAACIITVHNIGAMSSYLFIVKSELPLVIQAFLGKHENTGEWFLNGNYLIIIVSALIILPLALMKQLGMFCIPLSRFPFSLFLIFSHHVSTVIYKKFNIPCPLDDEHDNITHIADHFHEHNSTDDFCEAKMFTINPQTAYTIPILAFAFVCHPEVLPIYTELRDATKKRMQNVANISIMAMFVMYLLTALFGYLTFFGAVESELLHTYSRVDPLDVLVLCVRLAVLVAVTLTVPVVLFPIRRALLQILFPDKPFHWARHIAIAFCLIFLVNLLVIFVPSIRDIFGLIGATSAPSLIFILPGIFYVRIVPEDQEPMKSRPKIQAACFAALGFIFMIMSLSFIITDWVTGESRSGGGH</sequence>
<keyword evidence="3 5" id="KW-1133">Transmembrane helix</keyword>
<dbReference type="GO" id="GO:0032329">
    <property type="term" value="P:serine transport"/>
    <property type="evidence" value="ECO:0007669"/>
    <property type="project" value="TreeGrafter"/>
</dbReference>
<feature type="transmembrane region" description="Helical" evidence="5">
    <location>
        <begin position="445"/>
        <end position="466"/>
    </location>
</feature>
<feature type="transmembrane region" description="Helical" evidence="5">
    <location>
        <begin position="340"/>
        <end position="362"/>
    </location>
</feature>
<feature type="transmembrane region" description="Helical" evidence="5">
    <location>
        <begin position="166"/>
        <end position="188"/>
    </location>
</feature>
<dbReference type="Pfam" id="PF01490">
    <property type="entry name" value="Aa_trans"/>
    <property type="match status" value="1"/>
</dbReference>
<evidence type="ECO:0000256" key="2">
    <source>
        <dbReference type="ARBA" id="ARBA00022692"/>
    </source>
</evidence>
<feature type="transmembrane region" description="Helical" evidence="5">
    <location>
        <begin position="264"/>
        <end position="284"/>
    </location>
</feature>
<dbReference type="GO" id="GO:0005886">
    <property type="term" value="C:plasma membrane"/>
    <property type="evidence" value="ECO:0007669"/>
    <property type="project" value="TreeGrafter"/>
</dbReference>
<dbReference type="InterPro" id="IPR013057">
    <property type="entry name" value="AA_transpt_TM"/>
</dbReference>
<keyword evidence="2 5" id="KW-0812">Transmembrane</keyword>
<evidence type="ECO:0000256" key="4">
    <source>
        <dbReference type="ARBA" id="ARBA00023136"/>
    </source>
</evidence>
<feature type="transmembrane region" description="Helical" evidence="5">
    <location>
        <begin position="124"/>
        <end position="144"/>
    </location>
</feature>
<dbReference type="Proteomes" id="UP001501940">
    <property type="component" value="Chromosome 8"/>
</dbReference>
<feature type="transmembrane region" description="Helical" evidence="5">
    <location>
        <begin position="53"/>
        <end position="71"/>
    </location>
</feature>
<keyword evidence="4 5" id="KW-0472">Membrane</keyword>
<feature type="transmembrane region" description="Helical" evidence="5">
    <location>
        <begin position="383"/>
        <end position="401"/>
    </location>
</feature>
<dbReference type="PANTHER" id="PTHR22950">
    <property type="entry name" value="AMINO ACID TRANSPORTER"/>
    <property type="match status" value="1"/>
</dbReference>
<feature type="domain" description="Amino acid transporter transmembrane" evidence="6">
    <location>
        <begin position="46"/>
        <end position="466"/>
    </location>
</feature>
<reference evidence="7" key="3">
    <citation type="submission" date="2025-09" db="UniProtKB">
        <authorList>
            <consortium name="Ensembl"/>
        </authorList>
    </citation>
    <scope>IDENTIFICATION</scope>
</reference>
<dbReference type="Ensembl" id="ENSAOCT00000025896.2">
    <property type="protein sequence ID" value="ENSAOCP00000030686.1"/>
    <property type="gene ID" value="ENSAOCG00000022053.2"/>
</dbReference>
<evidence type="ECO:0000313" key="7">
    <source>
        <dbReference type="Ensembl" id="ENSAOCP00000030686.1"/>
    </source>
</evidence>
<protein>
    <recommendedName>
        <fullName evidence="6">Amino acid transporter transmembrane domain-containing protein</fullName>
    </recommendedName>
</protein>
<dbReference type="GO" id="GO:0015187">
    <property type="term" value="F:glycine transmembrane transporter activity"/>
    <property type="evidence" value="ECO:0007669"/>
    <property type="project" value="TreeGrafter"/>
</dbReference>
<dbReference type="GO" id="GO:0089709">
    <property type="term" value="P:L-histidine transmembrane transport"/>
    <property type="evidence" value="ECO:0007669"/>
    <property type="project" value="TreeGrafter"/>
</dbReference>
<evidence type="ECO:0000259" key="6">
    <source>
        <dbReference type="Pfam" id="PF01490"/>
    </source>
</evidence>
<comment type="subcellular location">
    <subcellularLocation>
        <location evidence="1">Membrane</location>
        <topology evidence="1">Multi-pass membrane protein</topology>
    </subcellularLocation>
</comment>
<dbReference type="PANTHER" id="PTHR22950:SF665">
    <property type="entry name" value="SODIUM-COUPLED NEUTRAL AMINO ACID TRANSPORTER 3"/>
    <property type="match status" value="1"/>
</dbReference>